<evidence type="ECO:0008006" key="4">
    <source>
        <dbReference type="Google" id="ProtNLM"/>
    </source>
</evidence>
<evidence type="ECO:0000313" key="3">
    <source>
        <dbReference type="Proteomes" id="UP000202440"/>
    </source>
</evidence>
<reference evidence="2 3" key="1">
    <citation type="submission" date="2017-07" db="EMBL/GenBank/DDBJ databases">
        <title>Annotated genome sequence of Bacterioplanes sanyensis isolated from Red Sea.</title>
        <authorList>
            <person name="Rehman Z.U."/>
        </authorList>
    </citation>
    <scope>NUCLEOTIDE SEQUENCE [LARGE SCALE GENOMIC DNA]</scope>
    <source>
        <strain evidence="2 3">NV9</strain>
    </source>
</reference>
<protein>
    <recommendedName>
        <fullName evidence="4">DUF3570 domain-containing protein</fullName>
    </recommendedName>
</protein>
<dbReference type="KEGG" id="bsan:CHH28_12355"/>
<sequence length="390" mass="43982">MKKTLSAVTALSAALPVTSHGAAQPTDTVTDYRYSQYREEDAPASRVFAGDTERYSIDVHQLRHARPLGEAWYVSGNFQYETLSGASPWKTYKNSTGQSVLIMSGASGKGIDDTRIDLSGTAKRYFDDATLGGQLGMSTENDYQSVFVGADGSLELYDKHTTLNMAFTTSFDQLSPTDAKQFGGNRLRADGRSKRTTSLYHGVSQVIDARRVANIGIGYTHHTGFLSDPYKLDDERPDERDQFTLGGQYRQHFDIWGGAAAHLDYRLYSDDWGISSHTITTRWSQAWQMGHWRYQVTPMLRYYRQTEADFYSLEELPDVGEYASSDARLSSFGAITVGLNQQLSWQQWRITLDWQSYQSDEELTLLQTTDDETPGLVDFNVWSLGLSYRH</sequence>
<name>A0A222FK43_9GAMM</name>
<organism evidence="2 3">
    <name type="scientific">Bacterioplanes sanyensis</name>
    <dbReference type="NCBI Taxonomy" id="1249553"/>
    <lineage>
        <taxon>Bacteria</taxon>
        <taxon>Pseudomonadati</taxon>
        <taxon>Pseudomonadota</taxon>
        <taxon>Gammaproteobacteria</taxon>
        <taxon>Oceanospirillales</taxon>
        <taxon>Oceanospirillaceae</taxon>
        <taxon>Bacterioplanes</taxon>
    </lineage>
</organism>
<dbReference type="OrthoDB" id="5450709at2"/>
<evidence type="ECO:0000313" key="2">
    <source>
        <dbReference type="EMBL" id="ASP39417.1"/>
    </source>
</evidence>
<evidence type="ECO:0000256" key="1">
    <source>
        <dbReference type="SAM" id="SignalP"/>
    </source>
</evidence>
<gene>
    <name evidence="2" type="ORF">CHH28_12355</name>
</gene>
<accession>A0A222FK43</accession>
<feature type="chain" id="PRO_5012623581" description="DUF3570 domain-containing protein" evidence="1">
    <location>
        <begin position="22"/>
        <end position="390"/>
    </location>
</feature>
<dbReference type="InterPro" id="IPR021953">
    <property type="entry name" value="DUF3570"/>
</dbReference>
<keyword evidence="3" id="KW-1185">Reference proteome</keyword>
<dbReference type="Proteomes" id="UP000202440">
    <property type="component" value="Chromosome"/>
</dbReference>
<proteinExistence type="predicted"/>
<feature type="signal peptide" evidence="1">
    <location>
        <begin position="1"/>
        <end position="21"/>
    </location>
</feature>
<dbReference type="EMBL" id="CP022530">
    <property type="protein sequence ID" value="ASP39417.1"/>
    <property type="molecule type" value="Genomic_DNA"/>
</dbReference>
<dbReference type="RefSeq" id="WP_094060595.1">
    <property type="nucleotide sequence ID" value="NZ_CP022530.1"/>
</dbReference>
<keyword evidence="1" id="KW-0732">Signal</keyword>
<dbReference type="AlphaFoldDB" id="A0A222FK43"/>
<dbReference type="Pfam" id="PF12094">
    <property type="entry name" value="DUF3570"/>
    <property type="match status" value="1"/>
</dbReference>